<comment type="caution">
    <text evidence="2">The sequence shown here is derived from an EMBL/GenBank/DDBJ whole genome shotgun (WGS) entry which is preliminary data.</text>
</comment>
<dbReference type="SUPFAM" id="SSF51206">
    <property type="entry name" value="cAMP-binding domain-like"/>
    <property type="match status" value="1"/>
</dbReference>
<protein>
    <submittedName>
        <fullName evidence="2">Crp/Fnr family transcriptional regulator</fullName>
    </submittedName>
</protein>
<reference evidence="2 3" key="2">
    <citation type="submission" date="2016-06" db="EMBL/GenBank/DDBJ databases">
        <title>Pedobacter psychrophilus sp. nov., isolated from Antarctic fragmentary rock.</title>
        <authorList>
            <person name="Svec P."/>
        </authorList>
    </citation>
    <scope>NUCLEOTIDE SEQUENCE [LARGE SCALE GENOMIC DNA]</scope>
    <source>
        <strain evidence="2 3">CCM 8644</strain>
    </source>
</reference>
<dbReference type="Pfam" id="PF00027">
    <property type="entry name" value="cNMP_binding"/>
    <property type="match status" value="1"/>
</dbReference>
<organism evidence="2 3">
    <name type="scientific">Pedobacter psychrophilus</name>
    <dbReference type="NCBI Taxonomy" id="1826909"/>
    <lineage>
        <taxon>Bacteria</taxon>
        <taxon>Pseudomonadati</taxon>
        <taxon>Bacteroidota</taxon>
        <taxon>Sphingobacteriia</taxon>
        <taxon>Sphingobacteriales</taxon>
        <taxon>Sphingobacteriaceae</taxon>
        <taxon>Pedobacter</taxon>
    </lineage>
</organism>
<accession>A0A179DMM1</accession>
<keyword evidence="3" id="KW-1185">Reference proteome</keyword>
<feature type="domain" description="Cyclic nucleotide-binding" evidence="1">
    <location>
        <begin position="20"/>
        <end position="115"/>
    </location>
</feature>
<dbReference type="InterPro" id="IPR000595">
    <property type="entry name" value="cNMP-bd_dom"/>
</dbReference>
<name>A0A179DMM1_9SPHI</name>
<dbReference type="AlphaFoldDB" id="A0A179DMM1"/>
<dbReference type="SMART" id="SM00100">
    <property type="entry name" value="cNMP"/>
    <property type="match status" value="1"/>
</dbReference>
<dbReference type="InterPro" id="IPR018490">
    <property type="entry name" value="cNMP-bd_dom_sf"/>
</dbReference>
<dbReference type="PROSITE" id="PS50042">
    <property type="entry name" value="CNMP_BINDING_3"/>
    <property type="match status" value="1"/>
</dbReference>
<reference evidence="2 3" key="1">
    <citation type="submission" date="2016-04" db="EMBL/GenBank/DDBJ databases">
        <authorList>
            <person name="Evans L.H."/>
            <person name="Alamgir A."/>
            <person name="Owens N."/>
            <person name="Weber N.D."/>
            <person name="Virtaneva K."/>
            <person name="Barbian K."/>
            <person name="Babar A."/>
            <person name="Rosenke K."/>
        </authorList>
    </citation>
    <scope>NUCLEOTIDE SEQUENCE [LARGE SCALE GENOMIC DNA]</scope>
    <source>
        <strain evidence="2 3">CCM 8644</strain>
    </source>
</reference>
<dbReference type="Proteomes" id="UP000078459">
    <property type="component" value="Unassembled WGS sequence"/>
</dbReference>
<dbReference type="OrthoDB" id="1092431at2"/>
<gene>
    <name evidence="2" type="ORF">A5893_00910</name>
</gene>
<evidence type="ECO:0000313" key="3">
    <source>
        <dbReference type="Proteomes" id="UP000078459"/>
    </source>
</evidence>
<dbReference type="EMBL" id="LWHJ01000011">
    <property type="protein sequence ID" value="OAQ41703.1"/>
    <property type="molecule type" value="Genomic_DNA"/>
</dbReference>
<dbReference type="Gene3D" id="2.60.120.10">
    <property type="entry name" value="Jelly Rolls"/>
    <property type="match status" value="1"/>
</dbReference>
<sequence length="189" mass="21910">MIEILKQHIISRLGEDVTNLNEVLQNFKSLKVSRNETILNQGEVCKYVYFIVSGCLQVYVYDKEFNETTRDLIIEDNWCSELISFGSQQPATENIRAVEPSELLAIDRQGFQNMMETVPQFDKVYKQILEASYANSVYRINTFVALTALERIKWLMDYRPKLMSRLSSKLIASYLGISQETFSRLKAKV</sequence>
<dbReference type="InterPro" id="IPR014710">
    <property type="entry name" value="RmlC-like_jellyroll"/>
</dbReference>
<evidence type="ECO:0000313" key="2">
    <source>
        <dbReference type="EMBL" id="OAQ41703.1"/>
    </source>
</evidence>
<dbReference type="STRING" id="1826909.A5893_00910"/>
<dbReference type="RefSeq" id="WP_068820734.1">
    <property type="nucleotide sequence ID" value="NZ_LWHJ01000011.1"/>
</dbReference>
<dbReference type="CDD" id="cd00038">
    <property type="entry name" value="CAP_ED"/>
    <property type="match status" value="1"/>
</dbReference>
<evidence type="ECO:0000259" key="1">
    <source>
        <dbReference type="PROSITE" id="PS50042"/>
    </source>
</evidence>
<proteinExistence type="predicted"/>